<proteinExistence type="predicted"/>
<evidence type="ECO:0000256" key="1">
    <source>
        <dbReference type="SAM" id="Phobius"/>
    </source>
</evidence>
<keyword evidence="1" id="KW-0812">Transmembrane</keyword>
<protein>
    <submittedName>
        <fullName evidence="2">Uncharacterized protein</fullName>
    </submittedName>
</protein>
<dbReference type="EMBL" id="ASPP01026126">
    <property type="protein sequence ID" value="ETO07476.1"/>
    <property type="molecule type" value="Genomic_DNA"/>
</dbReference>
<evidence type="ECO:0000313" key="2">
    <source>
        <dbReference type="EMBL" id="ETO07476.1"/>
    </source>
</evidence>
<comment type="caution">
    <text evidence="2">The sequence shown here is derived from an EMBL/GenBank/DDBJ whole genome shotgun (WGS) entry which is preliminary data.</text>
</comment>
<dbReference type="AlphaFoldDB" id="X6M1K5"/>
<name>X6M1K5_RETFI</name>
<keyword evidence="3" id="KW-1185">Reference proteome</keyword>
<accession>X6M1K5</accession>
<gene>
    <name evidence="2" type="ORF">RFI_29915</name>
</gene>
<sequence>MYLQDYVIVCLAGRLNWVPFSHLLKRYSSEMKRKTLRIRKDQNDKKNEAKYMLDPKASVERLRTLLLYGHDLSVITGTHSNNVYHVMTDANGFHYVVFDFENSSYPYHLEFQFSDTTLRKLIELIYLIPFHEGEAGDSIMDLAQKLQFNSSLVQQKKPVVMIDSERQAKGIKYGKPILVLGRHCCEHVHLSALKDLHRAARGRFCSLYCLFVCLFVCLVHLLWKNINWVRVISQSVDLRGYQLRDNIKQLGEVIKMMKARQVDRIDQNPVCHCSKRMQRERVENFDTTMPVACGMCNKKKKKRKIRCEKQEEQRRLEHLQEVYAHRIAEVGNFYTDLVQDGDPYLISTLRDTIMDKETKIHTTVIQHLILQLDLFKHNVLRNFNRIGVYYHTSPELLRILAKRVINFVSRTDWSPSLNLQLQIYMWSAGGFF</sequence>
<organism evidence="2 3">
    <name type="scientific">Reticulomyxa filosa</name>
    <dbReference type="NCBI Taxonomy" id="46433"/>
    <lineage>
        <taxon>Eukaryota</taxon>
        <taxon>Sar</taxon>
        <taxon>Rhizaria</taxon>
        <taxon>Retaria</taxon>
        <taxon>Foraminifera</taxon>
        <taxon>Monothalamids</taxon>
        <taxon>Reticulomyxidae</taxon>
        <taxon>Reticulomyxa</taxon>
    </lineage>
</organism>
<keyword evidence="1" id="KW-1133">Transmembrane helix</keyword>
<feature type="transmembrane region" description="Helical" evidence="1">
    <location>
        <begin position="204"/>
        <end position="223"/>
    </location>
</feature>
<evidence type="ECO:0000313" key="3">
    <source>
        <dbReference type="Proteomes" id="UP000023152"/>
    </source>
</evidence>
<reference evidence="2 3" key="1">
    <citation type="journal article" date="2013" name="Curr. Biol.">
        <title>The Genome of the Foraminiferan Reticulomyxa filosa.</title>
        <authorList>
            <person name="Glockner G."/>
            <person name="Hulsmann N."/>
            <person name="Schleicher M."/>
            <person name="Noegel A.A."/>
            <person name="Eichinger L."/>
            <person name="Gallinger C."/>
            <person name="Pawlowski J."/>
            <person name="Sierra R."/>
            <person name="Euteneuer U."/>
            <person name="Pillet L."/>
            <person name="Moustafa A."/>
            <person name="Platzer M."/>
            <person name="Groth M."/>
            <person name="Szafranski K."/>
            <person name="Schliwa M."/>
        </authorList>
    </citation>
    <scope>NUCLEOTIDE SEQUENCE [LARGE SCALE GENOMIC DNA]</scope>
</reference>
<dbReference type="Proteomes" id="UP000023152">
    <property type="component" value="Unassembled WGS sequence"/>
</dbReference>
<keyword evidence="1" id="KW-0472">Membrane</keyword>